<keyword evidence="1" id="KW-0547">Nucleotide-binding</keyword>
<feature type="compositionally biased region" description="Basic and acidic residues" evidence="3">
    <location>
        <begin position="456"/>
        <end position="470"/>
    </location>
</feature>
<feature type="compositionally biased region" description="Low complexity" evidence="3">
    <location>
        <begin position="1050"/>
        <end position="1067"/>
    </location>
</feature>
<dbReference type="OrthoDB" id="10602632at2759"/>
<accession>A0A835T9V8</accession>
<gene>
    <name evidence="5" type="ORF">HXX76_006747</name>
</gene>
<feature type="region of interest" description="Disordered" evidence="3">
    <location>
        <begin position="788"/>
        <end position="835"/>
    </location>
</feature>
<keyword evidence="2" id="KW-0067">ATP-binding</keyword>
<dbReference type="InterPro" id="IPR000719">
    <property type="entry name" value="Prot_kinase_dom"/>
</dbReference>
<feature type="compositionally biased region" description="Low complexity" evidence="3">
    <location>
        <begin position="979"/>
        <end position="994"/>
    </location>
</feature>
<feature type="region of interest" description="Disordered" evidence="3">
    <location>
        <begin position="1017"/>
        <end position="1074"/>
    </location>
</feature>
<dbReference type="FunFam" id="1.10.510.10:FF:000980">
    <property type="entry name" value="Predicted protein"/>
    <property type="match status" value="1"/>
</dbReference>
<dbReference type="SMART" id="SM00220">
    <property type="entry name" value="S_TKc"/>
    <property type="match status" value="1"/>
</dbReference>
<dbReference type="InterPro" id="IPR050117">
    <property type="entry name" value="MAPK"/>
</dbReference>
<dbReference type="Proteomes" id="UP000650467">
    <property type="component" value="Unassembled WGS sequence"/>
</dbReference>
<feature type="compositionally biased region" description="Basic residues" evidence="3">
    <location>
        <begin position="1028"/>
        <end position="1038"/>
    </location>
</feature>
<feature type="region of interest" description="Disordered" evidence="3">
    <location>
        <begin position="399"/>
        <end position="474"/>
    </location>
</feature>
<comment type="caution">
    <text evidence="5">The sequence shown here is derived from an EMBL/GenBank/DDBJ whole genome shotgun (WGS) entry which is preliminary data.</text>
</comment>
<feature type="compositionally biased region" description="Low complexity" evidence="3">
    <location>
        <begin position="807"/>
        <end position="835"/>
    </location>
</feature>
<feature type="region of interest" description="Disordered" evidence="3">
    <location>
        <begin position="918"/>
        <end position="944"/>
    </location>
</feature>
<dbReference type="Pfam" id="PF00069">
    <property type="entry name" value="Pkinase"/>
    <property type="match status" value="1"/>
</dbReference>
<dbReference type="PROSITE" id="PS50011">
    <property type="entry name" value="PROTEIN_KINASE_DOM"/>
    <property type="match status" value="1"/>
</dbReference>
<evidence type="ECO:0000259" key="4">
    <source>
        <dbReference type="PROSITE" id="PS50011"/>
    </source>
</evidence>
<proteinExistence type="predicted"/>
<dbReference type="PANTHER" id="PTHR24055">
    <property type="entry name" value="MITOGEN-ACTIVATED PROTEIN KINASE"/>
    <property type="match status" value="1"/>
</dbReference>
<dbReference type="InterPro" id="IPR011009">
    <property type="entry name" value="Kinase-like_dom_sf"/>
</dbReference>
<evidence type="ECO:0000256" key="2">
    <source>
        <dbReference type="ARBA" id="ARBA00022840"/>
    </source>
</evidence>
<evidence type="ECO:0000256" key="3">
    <source>
        <dbReference type="SAM" id="MobiDB-lite"/>
    </source>
</evidence>
<organism evidence="5 6">
    <name type="scientific">Chlamydomonas incerta</name>
    <dbReference type="NCBI Taxonomy" id="51695"/>
    <lineage>
        <taxon>Eukaryota</taxon>
        <taxon>Viridiplantae</taxon>
        <taxon>Chlorophyta</taxon>
        <taxon>core chlorophytes</taxon>
        <taxon>Chlorophyceae</taxon>
        <taxon>CS clade</taxon>
        <taxon>Chlamydomonadales</taxon>
        <taxon>Chlamydomonadaceae</taxon>
        <taxon>Chlamydomonas</taxon>
    </lineage>
</organism>
<dbReference type="GO" id="GO:0005524">
    <property type="term" value="F:ATP binding"/>
    <property type="evidence" value="ECO:0007669"/>
    <property type="project" value="UniProtKB-KW"/>
</dbReference>
<dbReference type="GO" id="GO:0004672">
    <property type="term" value="F:protein kinase activity"/>
    <property type="evidence" value="ECO:0007669"/>
    <property type="project" value="InterPro"/>
</dbReference>
<name>A0A835T9V8_CHLIN</name>
<evidence type="ECO:0000256" key="1">
    <source>
        <dbReference type="ARBA" id="ARBA00022741"/>
    </source>
</evidence>
<feature type="region of interest" description="Disordered" evidence="3">
    <location>
        <begin position="499"/>
        <end position="539"/>
    </location>
</feature>
<feature type="compositionally biased region" description="Low complexity" evidence="3">
    <location>
        <begin position="924"/>
        <end position="942"/>
    </location>
</feature>
<evidence type="ECO:0000313" key="6">
    <source>
        <dbReference type="Proteomes" id="UP000650467"/>
    </source>
</evidence>
<feature type="compositionally biased region" description="Low complexity" evidence="3">
    <location>
        <begin position="399"/>
        <end position="419"/>
    </location>
</feature>
<dbReference type="EMBL" id="JAEHOC010000013">
    <property type="protein sequence ID" value="KAG2436444.1"/>
    <property type="molecule type" value="Genomic_DNA"/>
</dbReference>
<dbReference type="Gene3D" id="1.10.510.10">
    <property type="entry name" value="Transferase(Phosphotransferase) domain 1"/>
    <property type="match status" value="1"/>
</dbReference>
<feature type="region of interest" description="Disordered" evidence="3">
    <location>
        <begin position="979"/>
        <end position="999"/>
    </location>
</feature>
<dbReference type="InterPro" id="IPR008271">
    <property type="entry name" value="Ser/Thr_kinase_AS"/>
</dbReference>
<dbReference type="PROSITE" id="PS00108">
    <property type="entry name" value="PROTEIN_KINASE_ST"/>
    <property type="match status" value="1"/>
</dbReference>
<feature type="domain" description="Protein kinase" evidence="4">
    <location>
        <begin position="1"/>
        <end position="248"/>
    </location>
</feature>
<reference evidence="5" key="1">
    <citation type="journal article" date="2020" name="bioRxiv">
        <title>Comparative genomics of Chlamydomonas.</title>
        <authorList>
            <person name="Craig R.J."/>
            <person name="Hasan A.R."/>
            <person name="Ness R.W."/>
            <person name="Keightley P.D."/>
        </authorList>
    </citation>
    <scope>NUCLEOTIDE SEQUENCE</scope>
    <source>
        <strain evidence="5">SAG 7.73</strain>
    </source>
</reference>
<feature type="compositionally biased region" description="Low complexity" evidence="3">
    <location>
        <begin position="516"/>
        <end position="539"/>
    </location>
</feature>
<dbReference type="Gene3D" id="3.30.200.20">
    <property type="entry name" value="Phosphorylase Kinase, domain 1"/>
    <property type="match status" value="1"/>
</dbReference>
<evidence type="ECO:0000313" key="5">
    <source>
        <dbReference type="EMBL" id="KAG2436444.1"/>
    </source>
</evidence>
<protein>
    <recommendedName>
        <fullName evidence="4">Protein kinase domain-containing protein</fullName>
    </recommendedName>
</protein>
<keyword evidence="6" id="KW-1185">Reference proteome</keyword>
<sequence length="1422" mass="141585">MRMTVREVRLLKAVRHANCVELLDAFKSNSGRVYLVFEYVPSTAYRALANSVAGCPPKTLKLIAWQMLRALTYLHDNKMIHRDIKPANILMDPDTYVAKLCDFGFARMTDCGPRDVQRCTSYVVTRWYRAPEVLVSDEYGPSSDIWSFGCLMAELATRRPLFQGTSTVDQLWRIMRCCGPLTPRQTELMCSDARLQTLVGLMPSAPIKPLRVRLPEVEPRLLELVGMCLALNPAARPTARDLLRLPYFWDLPRYIAGHPQLDAWYREDQAALAAEAASAAAAAARLKAAQAATQAATQAAAQAAAQPAAAAAAPSGSAAAAAGVAVGVAAAAVGGGAKAAAAGGAGAGAVRSSGGQSSMVMALNQAAVAAARAAKAASLKHAAAAVAAADAFAAAPPLQQEQQAPAAPGAGCQAPSAAPDCDPMDVSPAASSGRGHSADAVDAAGQQLSSGGGRNQDQRQHAAKRARAEAAADPVVGRAAAGGSTAAEAAAAAISPVTAANPSKQRLPHMPHGEDQIGSDQQQRQQQQHQQQAEAQAAADCAVDAAAAGSSGSDRRQASSFLGMETADFMNTTAMETTTQPMPAGMLTGLVTPGMSGPQQPVATARNFSSNGGLNLLLHGGAAAVGGGGATSGDGAAAGGGQRISRRNPSMVLLQTQNSMMLMAGEFDNAATPVGAPPPCQQQDGPLPHERPGVTALVTTSGAQPQAATVGGARIKGVRRNVTCIALGNEGQGLAAEASAAAGGRAHARAAAMDGAASAAAHGGGSGVAVKNIVAGGGAGVHGATVSGGIAPRVAPPQLAMRPAPQPHSHTQQSQHHAQASHHPLASHASTGHTAGAAATAELHPAFMRTRAAAAANHTADGAVAAPARNALTGVVSLPAGCAVSANGGGRGSIGMLLEHLSYDAAYAHNGYGIPGSMSGPVPQDTAAGSQQQQHQVQAAGSDQRRFATQYGMLSAQAHATAQDFDAASTSSEAAGRAAAGHSTGYGSGAASTGAGAGTAGLRRSVEGMLQQQTAGGRLFDSSALTRGSHRSLPRRGPSRLSQIGMRPDSPSAAAAAASGEGSNSPSMGLGLTPTSSGQYPAGAAAAMYANNNSAWAALSSGAGVDTGAVDAYGFPANLPSPTLLPHTPTSVDLNNHSGALSAMADVTGMPGTPFSSRNAAAAVCDGGSGGGGGGGGGRLLMVPVAPLSNGPVVASPASRLRRRTVTGDIVSTVSVNSGQVDAPTSAAGTPRAASTRAHRSVDVPFVMSATSGGSPRVPIAATAAAAVAVAAAGGEPPRGISVANRGSTASGIGIIMETGCSVSSPRALPMVSVDSVGSPAPSFSAAAHVGGSQKSMRVTAPAAPAAGGNSERVSPGYRTDPLQQGMDGQRGNSASGGAVFPEAAAAATAPAISQPATGGTSSVGSNINKLVQAFKRVVGKF</sequence>
<dbReference type="SUPFAM" id="SSF56112">
    <property type="entry name" value="Protein kinase-like (PK-like)"/>
    <property type="match status" value="1"/>
</dbReference>